<feature type="non-terminal residue" evidence="1">
    <location>
        <position position="44"/>
    </location>
</feature>
<dbReference type="AlphaFoldDB" id="X0V2D5"/>
<protein>
    <submittedName>
        <fullName evidence="1">Uncharacterized protein</fullName>
    </submittedName>
</protein>
<organism evidence="1">
    <name type="scientific">marine sediment metagenome</name>
    <dbReference type="NCBI Taxonomy" id="412755"/>
    <lineage>
        <taxon>unclassified sequences</taxon>
        <taxon>metagenomes</taxon>
        <taxon>ecological metagenomes</taxon>
    </lineage>
</organism>
<evidence type="ECO:0000313" key="1">
    <source>
        <dbReference type="EMBL" id="GAG06678.1"/>
    </source>
</evidence>
<proteinExistence type="predicted"/>
<sequence length="44" mass="5061">MSNENDPERKKENPFLKGWNDFVSGIKGGFENFQKSLQDQSKKG</sequence>
<dbReference type="EMBL" id="BARS01021706">
    <property type="protein sequence ID" value="GAG06678.1"/>
    <property type="molecule type" value="Genomic_DNA"/>
</dbReference>
<gene>
    <name evidence="1" type="ORF">S01H1_34817</name>
</gene>
<accession>X0V2D5</accession>
<reference evidence="1" key="1">
    <citation type="journal article" date="2014" name="Front. Microbiol.">
        <title>High frequency of phylogenetically diverse reductive dehalogenase-homologous genes in deep subseafloor sedimentary metagenomes.</title>
        <authorList>
            <person name="Kawai M."/>
            <person name="Futagami T."/>
            <person name="Toyoda A."/>
            <person name="Takaki Y."/>
            <person name="Nishi S."/>
            <person name="Hori S."/>
            <person name="Arai W."/>
            <person name="Tsubouchi T."/>
            <person name="Morono Y."/>
            <person name="Uchiyama I."/>
            <person name="Ito T."/>
            <person name="Fujiyama A."/>
            <person name="Inagaki F."/>
            <person name="Takami H."/>
        </authorList>
    </citation>
    <scope>NUCLEOTIDE SEQUENCE</scope>
    <source>
        <strain evidence="1">Expedition CK06-06</strain>
    </source>
</reference>
<name>X0V2D5_9ZZZZ</name>
<comment type="caution">
    <text evidence="1">The sequence shown here is derived from an EMBL/GenBank/DDBJ whole genome shotgun (WGS) entry which is preliminary data.</text>
</comment>